<dbReference type="EMBL" id="JARUMK010000002">
    <property type="protein sequence ID" value="MEH0564464.1"/>
    <property type="molecule type" value="Genomic_DNA"/>
</dbReference>
<name>A0ABU8ADU6_9ACTN</name>
<feature type="domain" description="ATP-dependent DNA ligase family profile" evidence="2">
    <location>
        <begin position="31"/>
        <end position="196"/>
    </location>
</feature>
<organism evidence="3 4">
    <name type="scientific">Streptomyces silvae</name>
    <dbReference type="NCBI Taxonomy" id="2803812"/>
    <lineage>
        <taxon>Bacteria</taxon>
        <taxon>Bacillati</taxon>
        <taxon>Actinomycetota</taxon>
        <taxon>Actinomycetes</taxon>
        <taxon>Kitasatosporales</taxon>
        <taxon>Streptomycetaceae</taxon>
        <taxon>Streptomyces</taxon>
    </lineage>
</organism>
<sequence length="290" mass="31566">MAPNLTAGARSRCQKPTADLSHETHRILENDGHRTIMRRTDETVILYARSGRIVTSNWMDLAVPAMALRPGTVIDGEAVIWRNGALDFGAVQSRAASSSARARALAAQHPAAYACWDVLNHPEIGDTRSLPYTRRRELLLELLDSIGPPIQPVPATDDRSVAEHWYESLQTKGIEGIVAKRGSAGYPSRRREWVKVRHANTSDARVVGCTGARRRPRNLALVPVGAVRPRLSARLEPVLAARIGAALADAPTTGERRAHGEPYTGLDSDVVVEILAGTGRHGTLTVVRIR</sequence>
<dbReference type="Gene3D" id="3.30.470.30">
    <property type="entry name" value="DNA ligase/mRNA capping enzyme"/>
    <property type="match status" value="1"/>
</dbReference>
<evidence type="ECO:0000259" key="2">
    <source>
        <dbReference type="Pfam" id="PF01068"/>
    </source>
</evidence>
<feature type="region of interest" description="Disordered" evidence="1">
    <location>
        <begin position="1"/>
        <end position="21"/>
    </location>
</feature>
<comment type="caution">
    <text evidence="3">The sequence shown here is derived from an EMBL/GenBank/DDBJ whole genome shotgun (WGS) entry which is preliminary data.</text>
</comment>
<dbReference type="Proteomes" id="UP001382181">
    <property type="component" value="Unassembled WGS sequence"/>
</dbReference>
<proteinExistence type="predicted"/>
<gene>
    <name evidence="3" type="ORF">QBA37_35435</name>
</gene>
<accession>A0ABU8ADU6</accession>
<evidence type="ECO:0000256" key="1">
    <source>
        <dbReference type="SAM" id="MobiDB-lite"/>
    </source>
</evidence>
<dbReference type="Pfam" id="PF01068">
    <property type="entry name" value="DNA_ligase_A_M"/>
    <property type="match status" value="1"/>
</dbReference>
<dbReference type="SUPFAM" id="SSF56091">
    <property type="entry name" value="DNA ligase/mRNA capping enzyme, catalytic domain"/>
    <property type="match status" value="1"/>
</dbReference>
<evidence type="ECO:0000313" key="3">
    <source>
        <dbReference type="EMBL" id="MEH0564464.1"/>
    </source>
</evidence>
<evidence type="ECO:0000313" key="4">
    <source>
        <dbReference type="Proteomes" id="UP001382181"/>
    </source>
</evidence>
<reference evidence="3 4" key="1">
    <citation type="submission" date="2023-04" db="EMBL/GenBank/DDBJ databases">
        <title>Genomic diversity of scab-causing Streptomyces spp. in the province of Quebec, Canada.</title>
        <authorList>
            <person name="Biessy A."/>
            <person name="Cadieux M."/>
            <person name="Ciotola M."/>
            <person name="Filion M."/>
        </authorList>
    </citation>
    <scope>NUCLEOTIDE SEQUENCE [LARGE SCALE GENOMIC DNA]</scope>
    <source>
        <strain evidence="3 4">B21-103</strain>
    </source>
</reference>
<dbReference type="InterPro" id="IPR012310">
    <property type="entry name" value="DNA_ligase_ATP-dep_cent"/>
</dbReference>
<dbReference type="RefSeq" id="WP_334558868.1">
    <property type="nucleotide sequence ID" value="NZ_JARUMK010000002.1"/>
</dbReference>
<protein>
    <recommendedName>
        <fullName evidence="2">ATP-dependent DNA ligase family profile domain-containing protein</fullName>
    </recommendedName>
</protein>
<keyword evidence="4" id="KW-1185">Reference proteome</keyword>